<organism evidence="1 2">
    <name type="scientific">Oldenlandia corymbosa var. corymbosa</name>
    <dbReference type="NCBI Taxonomy" id="529605"/>
    <lineage>
        <taxon>Eukaryota</taxon>
        <taxon>Viridiplantae</taxon>
        <taxon>Streptophyta</taxon>
        <taxon>Embryophyta</taxon>
        <taxon>Tracheophyta</taxon>
        <taxon>Spermatophyta</taxon>
        <taxon>Magnoliopsida</taxon>
        <taxon>eudicotyledons</taxon>
        <taxon>Gunneridae</taxon>
        <taxon>Pentapetalae</taxon>
        <taxon>asterids</taxon>
        <taxon>lamiids</taxon>
        <taxon>Gentianales</taxon>
        <taxon>Rubiaceae</taxon>
        <taxon>Rubioideae</taxon>
        <taxon>Spermacoceae</taxon>
        <taxon>Hedyotis-Oldenlandia complex</taxon>
        <taxon>Oldenlandia</taxon>
    </lineage>
</organism>
<evidence type="ECO:0000313" key="2">
    <source>
        <dbReference type="Proteomes" id="UP001161247"/>
    </source>
</evidence>
<keyword evidence="2" id="KW-1185">Reference proteome</keyword>
<name>A0AAV1DXJ2_OLDCO</name>
<dbReference type="Proteomes" id="UP001161247">
    <property type="component" value="Chromosome 7"/>
</dbReference>
<gene>
    <name evidence="1" type="ORF">OLC1_LOCUS19766</name>
</gene>
<dbReference type="EMBL" id="OX459124">
    <property type="protein sequence ID" value="CAI9112605.1"/>
    <property type="molecule type" value="Genomic_DNA"/>
</dbReference>
<sequence>MRLKKNHLIINKCLRSQVVISLVSGIIQVMKIQVMSKRLMQVSLFQRVSVFKRLKIHIQLCRRHQLKLKI</sequence>
<proteinExistence type="predicted"/>
<protein>
    <submittedName>
        <fullName evidence="1">OLC1v1013073C1</fullName>
    </submittedName>
</protein>
<evidence type="ECO:0000313" key="1">
    <source>
        <dbReference type="EMBL" id="CAI9112605.1"/>
    </source>
</evidence>
<dbReference type="AlphaFoldDB" id="A0AAV1DXJ2"/>
<reference evidence="1" key="1">
    <citation type="submission" date="2023-03" db="EMBL/GenBank/DDBJ databases">
        <authorList>
            <person name="Julca I."/>
        </authorList>
    </citation>
    <scope>NUCLEOTIDE SEQUENCE</scope>
</reference>
<accession>A0AAV1DXJ2</accession>